<dbReference type="Pfam" id="PF00772">
    <property type="entry name" value="DnaB"/>
    <property type="match status" value="1"/>
</dbReference>
<keyword evidence="6" id="KW-1185">Reference proteome</keyword>
<feature type="region of interest" description="Disordered" evidence="3">
    <location>
        <begin position="1"/>
        <end position="24"/>
    </location>
</feature>
<accession>A0A1S6JGJ7</accession>
<dbReference type="GO" id="GO:0003678">
    <property type="term" value="F:DNA helicase activity"/>
    <property type="evidence" value="ECO:0007669"/>
    <property type="project" value="InterPro"/>
</dbReference>
<feature type="region of interest" description="Disordered" evidence="3">
    <location>
        <begin position="506"/>
        <end position="529"/>
    </location>
</feature>
<keyword evidence="1" id="KW-0235">DNA replication</keyword>
<dbReference type="InterPro" id="IPR027417">
    <property type="entry name" value="P-loop_NTPase"/>
</dbReference>
<dbReference type="EMBL" id="CP019724">
    <property type="protein sequence ID" value="AQS70876.1"/>
    <property type="molecule type" value="Genomic_DNA"/>
</dbReference>
<gene>
    <name evidence="5" type="ORF">B1H29_31850</name>
</gene>
<dbReference type="Gene3D" id="1.10.860.10">
    <property type="entry name" value="DNAb Helicase, Chain A"/>
    <property type="match status" value="1"/>
</dbReference>
<name>A0A1S6JGJ7_9ACTN</name>
<dbReference type="GO" id="GO:0005524">
    <property type="term" value="F:ATP binding"/>
    <property type="evidence" value="ECO:0007669"/>
    <property type="project" value="InterPro"/>
</dbReference>
<dbReference type="SUPFAM" id="SSF48024">
    <property type="entry name" value="N-terminal domain of DnaB helicase"/>
    <property type="match status" value="1"/>
</dbReference>
<dbReference type="InterPro" id="IPR016136">
    <property type="entry name" value="DNA_helicase_N/primase_C"/>
</dbReference>
<dbReference type="GO" id="GO:0005829">
    <property type="term" value="C:cytosol"/>
    <property type="evidence" value="ECO:0007669"/>
    <property type="project" value="TreeGrafter"/>
</dbReference>
<dbReference type="AlphaFoldDB" id="A0A1S6JGJ7"/>
<evidence type="ECO:0000256" key="1">
    <source>
        <dbReference type="ARBA" id="ARBA00022705"/>
    </source>
</evidence>
<dbReference type="KEGG" id="spac:B1H29_31850"/>
<dbReference type="Proteomes" id="UP000189443">
    <property type="component" value="Chromosome"/>
</dbReference>
<evidence type="ECO:0000259" key="4">
    <source>
        <dbReference type="Pfam" id="PF00772"/>
    </source>
</evidence>
<dbReference type="Pfam" id="PF13481">
    <property type="entry name" value="AAA_25"/>
    <property type="match status" value="1"/>
</dbReference>
<organism evidence="5 6">
    <name type="scientific">Streptomyces pactum</name>
    <dbReference type="NCBI Taxonomy" id="68249"/>
    <lineage>
        <taxon>Bacteria</taxon>
        <taxon>Bacillati</taxon>
        <taxon>Actinomycetota</taxon>
        <taxon>Actinomycetes</taxon>
        <taxon>Kitasatosporales</taxon>
        <taxon>Streptomycetaceae</taxon>
        <taxon>Streptomyces</taxon>
    </lineage>
</organism>
<reference evidence="5 6" key="1">
    <citation type="submission" date="2017-02" db="EMBL/GenBank/DDBJ databases">
        <title>Streptomyces pactum ACT12 Genome sequencing and assembly.</title>
        <authorList>
            <person name="Xue Q."/>
            <person name="Yan X."/>
            <person name="Jia L."/>
            <person name="Yan H."/>
        </authorList>
    </citation>
    <scope>NUCLEOTIDE SEQUENCE [LARGE SCALE GENOMIC DNA]</scope>
    <source>
        <strain evidence="5 6">ACT12</strain>
    </source>
</reference>
<dbReference type="GO" id="GO:0003677">
    <property type="term" value="F:DNA binding"/>
    <property type="evidence" value="ECO:0007669"/>
    <property type="project" value="UniProtKB-KW"/>
</dbReference>
<feature type="domain" description="DNA helicase DnaB-like N-terminal" evidence="4">
    <location>
        <begin position="22"/>
        <end position="123"/>
    </location>
</feature>
<evidence type="ECO:0000256" key="3">
    <source>
        <dbReference type="SAM" id="MobiDB-lite"/>
    </source>
</evidence>
<dbReference type="OrthoDB" id="3171622at2"/>
<proteinExistence type="predicted"/>
<dbReference type="PANTHER" id="PTHR30153:SF2">
    <property type="entry name" value="REPLICATIVE DNA HELICASE"/>
    <property type="match status" value="1"/>
</dbReference>
<evidence type="ECO:0000313" key="6">
    <source>
        <dbReference type="Proteomes" id="UP000189443"/>
    </source>
</evidence>
<dbReference type="RefSeq" id="WP_055420657.1">
    <property type="nucleotide sequence ID" value="NZ_CP019724.1"/>
</dbReference>
<sequence>MEDNVRPFPRATADEDVPNRTPPRDQAAEHAVLGSMVLSANVIPDVVEILEGREFYWPIHETIYKAIVGLATSGQPVDPITLADDLRRTGDLTRIGGPAYLHDLLNAVPSAANGPYYAEKIRDAYIRREVLRATADAETKLRSGEGELADVLDFVQEKINRAVEGTGPRTSSDTATGWTFSDLTPVLDGTHKPQQPTIGARDDGIGLFYPGRVNGIQGESEAGKSWVALVSCLVEMNRGNHVAYLDFEDSEAGVVSRLLLIGANPDDIARLFHYVRPGSTPTPVQLRQFIARIGDLGPSLIIVDGVTEAMVMMGLELKENTEIAKFGRMLLRPLADTGAAVVPLDHVVKSTESRGRYALGGVHKLNAVDGVQYMLEAVRPFGINTEGRSRLRVAKDRPAQIRRHALPGGRNPMHWFADLVIRSEGEEFAAAHLYPPVQHNDDPQETAAVKDKAAQEEADIKDREAAVLDVLAKATEPMSKNALEELIPGRASVTRRALTRLVHAGRVVTEQGPRKATLHRLPPTGGEKA</sequence>
<dbReference type="GO" id="GO:0006260">
    <property type="term" value="P:DNA replication"/>
    <property type="evidence" value="ECO:0007669"/>
    <property type="project" value="UniProtKB-KW"/>
</dbReference>
<dbReference type="InterPro" id="IPR036185">
    <property type="entry name" value="DNA_heli_DnaB-like_N_sf"/>
</dbReference>
<dbReference type="Gene3D" id="3.40.50.300">
    <property type="entry name" value="P-loop containing nucleotide triphosphate hydrolases"/>
    <property type="match status" value="1"/>
</dbReference>
<dbReference type="PANTHER" id="PTHR30153">
    <property type="entry name" value="REPLICATIVE DNA HELICASE DNAB"/>
    <property type="match status" value="1"/>
</dbReference>
<keyword evidence="2" id="KW-0238">DNA-binding</keyword>
<evidence type="ECO:0000313" key="5">
    <source>
        <dbReference type="EMBL" id="AQS70876.1"/>
    </source>
</evidence>
<evidence type="ECO:0000256" key="2">
    <source>
        <dbReference type="ARBA" id="ARBA00023125"/>
    </source>
</evidence>
<dbReference type="InterPro" id="IPR007693">
    <property type="entry name" value="DNA_helicase_DnaB-like_N"/>
</dbReference>
<dbReference type="SUPFAM" id="SSF52540">
    <property type="entry name" value="P-loop containing nucleoside triphosphate hydrolases"/>
    <property type="match status" value="1"/>
</dbReference>
<protein>
    <recommendedName>
        <fullName evidence="4">DNA helicase DnaB-like N-terminal domain-containing protein</fullName>
    </recommendedName>
</protein>